<dbReference type="EMBL" id="JAARRM010000007">
    <property type="protein sequence ID" value="MBC1522403.1"/>
    <property type="molecule type" value="Genomic_DNA"/>
</dbReference>
<organism evidence="2 3">
    <name type="scientific">Listeria aquatica</name>
    <dbReference type="NCBI Taxonomy" id="1494960"/>
    <lineage>
        <taxon>Bacteria</taxon>
        <taxon>Bacillati</taxon>
        <taxon>Bacillota</taxon>
        <taxon>Bacilli</taxon>
        <taxon>Bacillales</taxon>
        <taxon>Listeriaceae</taxon>
        <taxon>Listeria</taxon>
    </lineage>
</organism>
<accession>A0A841ZQD1</accession>
<evidence type="ECO:0000313" key="2">
    <source>
        <dbReference type="EMBL" id="MBC1522403.1"/>
    </source>
</evidence>
<reference evidence="2 3" key="1">
    <citation type="submission" date="2020-03" db="EMBL/GenBank/DDBJ databases">
        <title>Soil Listeria distribution.</title>
        <authorList>
            <person name="Liao J."/>
            <person name="Wiedmann M."/>
        </authorList>
    </citation>
    <scope>NUCLEOTIDE SEQUENCE [LARGE SCALE GENOMIC DNA]</scope>
    <source>
        <strain evidence="2 3">FSL L7-1507</strain>
    </source>
</reference>
<name>A0A841ZQD1_9LIST</name>
<dbReference type="RefSeq" id="WP_185374937.1">
    <property type="nucleotide sequence ID" value="NZ_JAARRM010000007.1"/>
</dbReference>
<dbReference type="AlphaFoldDB" id="A0A841ZQD1"/>
<proteinExistence type="predicted"/>
<keyword evidence="1" id="KW-1133">Transmembrane helix</keyword>
<keyword evidence="1" id="KW-0472">Membrane</keyword>
<evidence type="ECO:0000256" key="1">
    <source>
        <dbReference type="SAM" id="Phobius"/>
    </source>
</evidence>
<comment type="caution">
    <text evidence="2">The sequence shown here is derived from an EMBL/GenBank/DDBJ whole genome shotgun (WGS) entry which is preliminary data.</text>
</comment>
<gene>
    <name evidence="2" type="ORF">HB912_12165</name>
</gene>
<feature type="transmembrane region" description="Helical" evidence="1">
    <location>
        <begin position="104"/>
        <end position="130"/>
    </location>
</feature>
<sequence length="132" mass="15317">MDQEIKITNREWTDVKSNVDKNSKQTEINRERLDRHSKRLDQLEDANIAFPLAIQEAVKNGMAPVMEKLIKHDEKFVNIEIMKERERAEKAEHIIQEEKDRKKFFVRTIITVVITSVLGGGLGILVTSFLTK</sequence>
<keyword evidence="1" id="KW-0812">Transmembrane</keyword>
<evidence type="ECO:0000313" key="3">
    <source>
        <dbReference type="Proteomes" id="UP000559885"/>
    </source>
</evidence>
<dbReference type="Proteomes" id="UP000559885">
    <property type="component" value="Unassembled WGS sequence"/>
</dbReference>
<protein>
    <submittedName>
        <fullName evidence="2">Uncharacterized protein</fullName>
    </submittedName>
</protein>